<accession>A0ABT8L7C8</accession>
<sequence length="491" mass="54141">MKSGLKKCLFLAIAIQTSCQFFDKSSEHGTEALTVYCAAGIKPAMEKVAREYQSKYGVQINLQYGGSGTLLTNLTIAQQGDLYLAADESYIEKAVEKSLLAEVQPLAFIRPVIAFAKENPLNIENVAGLKRQGIKLAIANPEAASIGRVTKSMLSNSGDWEEVFQNVMTTKPTVNEIANDIKIGTIDVGIIWDAVASQYENVAYIEVPDWEKYRQQVTIGVLKTSKNPKEALKFMRYVSARDKGLRVFKSLGYHPVKGDIWEENPQLLFYSGGVNRLAVEKTIKGFEEREGVEVVRVYNGCGILVSQIKAGQNPDAYLSCDVSFMTQVQGLFQNIENISSTRIVILTRKDDSHQLSTLQDLTIPGLKLGVCNPQQSALGALTESLLRGSNLLNEVMENVVVQTPTADLLVNQLQTGALDAAVVYEANVAHLGDEFKVVSLDLEKALAIQNLGISTNSKHKFLARRLYQAIVSDSSRSIYLNNGFDWQHYSN</sequence>
<dbReference type="Pfam" id="PF13531">
    <property type="entry name" value="SBP_bac_11"/>
    <property type="match status" value="2"/>
</dbReference>
<proteinExistence type="inferred from homology"/>
<dbReference type="EMBL" id="JAUJEB010000003">
    <property type="protein sequence ID" value="MDN5213659.1"/>
    <property type="molecule type" value="Genomic_DNA"/>
</dbReference>
<dbReference type="PANTHER" id="PTHR30632:SF0">
    <property type="entry name" value="SULFATE-BINDING PROTEIN"/>
    <property type="match status" value="1"/>
</dbReference>
<evidence type="ECO:0000256" key="1">
    <source>
        <dbReference type="ARBA" id="ARBA00009175"/>
    </source>
</evidence>
<dbReference type="SUPFAM" id="SSF53850">
    <property type="entry name" value="Periplasmic binding protein-like II"/>
    <property type="match status" value="2"/>
</dbReference>
<reference evidence="4" key="1">
    <citation type="submission" date="2023-06" db="EMBL/GenBank/DDBJ databases">
        <title>Genomic of Agaribacillus aureum.</title>
        <authorList>
            <person name="Wang G."/>
        </authorList>
    </citation>
    <scope>NUCLEOTIDE SEQUENCE</scope>
    <source>
        <strain evidence="4">BMA12</strain>
    </source>
</reference>
<dbReference type="InterPro" id="IPR050682">
    <property type="entry name" value="ModA/WtpA"/>
</dbReference>
<comment type="similarity">
    <text evidence="1">Belongs to the bacterial solute-binding protein ModA family.</text>
</comment>
<comment type="caution">
    <text evidence="4">The sequence shown here is derived from an EMBL/GenBank/DDBJ whole genome shotgun (WGS) entry which is preliminary data.</text>
</comment>
<dbReference type="Gene3D" id="3.40.190.10">
    <property type="entry name" value="Periplasmic binding protein-like II"/>
    <property type="match status" value="4"/>
</dbReference>
<keyword evidence="3" id="KW-0732">Signal</keyword>
<keyword evidence="2" id="KW-0479">Metal-binding</keyword>
<name>A0ABT8L7C8_9BACT</name>
<dbReference type="RefSeq" id="WP_346758996.1">
    <property type="nucleotide sequence ID" value="NZ_JAUJEB010000003.1"/>
</dbReference>
<dbReference type="InterPro" id="IPR005950">
    <property type="entry name" value="ModA"/>
</dbReference>
<evidence type="ECO:0000256" key="3">
    <source>
        <dbReference type="ARBA" id="ARBA00022729"/>
    </source>
</evidence>
<dbReference type="NCBIfam" id="TIGR01256">
    <property type="entry name" value="modA"/>
    <property type="match status" value="1"/>
</dbReference>
<protein>
    <submittedName>
        <fullName evidence="4">Molybdate ABC transporter substrate-binding protein</fullName>
    </submittedName>
</protein>
<keyword evidence="5" id="KW-1185">Reference proteome</keyword>
<evidence type="ECO:0000313" key="4">
    <source>
        <dbReference type="EMBL" id="MDN5213659.1"/>
    </source>
</evidence>
<gene>
    <name evidence="4" type="primary">modA</name>
    <name evidence="4" type="ORF">QQ020_16425</name>
</gene>
<dbReference type="Proteomes" id="UP001172083">
    <property type="component" value="Unassembled WGS sequence"/>
</dbReference>
<organism evidence="4 5">
    <name type="scientific">Agaribacillus aureus</name>
    <dbReference type="NCBI Taxonomy" id="3051825"/>
    <lineage>
        <taxon>Bacteria</taxon>
        <taxon>Pseudomonadati</taxon>
        <taxon>Bacteroidota</taxon>
        <taxon>Cytophagia</taxon>
        <taxon>Cytophagales</taxon>
        <taxon>Splendidivirgaceae</taxon>
        <taxon>Agaribacillus</taxon>
    </lineage>
</organism>
<evidence type="ECO:0000313" key="5">
    <source>
        <dbReference type="Proteomes" id="UP001172083"/>
    </source>
</evidence>
<dbReference type="PANTHER" id="PTHR30632">
    <property type="entry name" value="MOLYBDATE-BINDING PERIPLASMIC PROTEIN"/>
    <property type="match status" value="1"/>
</dbReference>
<evidence type="ECO:0000256" key="2">
    <source>
        <dbReference type="ARBA" id="ARBA00022723"/>
    </source>
</evidence>